<organism evidence="2">
    <name type="scientific">Zea mays</name>
    <name type="common">Maize</name>
    <dbReference type="NCBI Taxonomy" id="4577"/>
    <lineage>
        <taxon>Eukaryota</taxon>
        <taxon>Viridiplantae</taxon>
        <taxon>Streptophyta</taxon>
        <taxon>Embryophyta</taxon>
        <taxon>Tracheophyta</taxon>
        <taxon>Spermatophyta</taxon>
        <taxon>Magnoliopsida</taxon>
        <taxon>Liliopsida</taxon>
        <taxon>Poales</taxon>
        <taxon>Poaceae</taxon>
        <taxon>PACMAD clade</taxon>
        <taxon>Panicoideae</taxon>
        <taxon>Andropogonodae</taxon>
        <taxon>Andropogoneae</taxon>
        <taxon>Tripsacinae</taxon>
        <taxon>Zea</taxon>
    </lineage>
</organism>
<evidence type="ECO:0000259" key="1">
    <source>
        <dbReference type="Pfam" id="PF25372"/>
    </source>
</evidence>
<dbReference type="SMART" id="SM00367">
    <property type="entry name" value="LRR_CC"/>
    <property type="match status" value="4"/>
</dbReference>
<reference evidence="2" key="1">
    <citation type="submission" date="2015-12" db="EMBL/GenBank/DDBJ databases">
        <title>Update maize B73 reference genome by single molecule sequencing technologies.</title>
        <authorList>
            <consortium name="Maize Genome Sequencing Project"/>
            <person name="Ware D."/>
        </authorList>
    </citation>
    <scope>NUCLEOTIDE SEQUENCE [LARGE SCALE GENOMIC DNA]</scope>
    <source>
        <tissue evidence="2">Seedling</tissue>
    </source>
</reference>
<dbReference type="InterPro" id="IPR006553">
    <property type="entry name" value="Leu-rich_rpt_Cys-con_subtyp"/>
</dbReference>
<sequence length="238" mass="25475">MEREEIGVSLENSISYLSDDCLLSIFNKLESGSERSAFGLTCKNWFKVRNLGRKSLTFHCSFNPAIDKEHAKCIPKILAHSPCLNRISLAGLTELPDSALSTLRVSGSSLKSFSLYCCSGITDDGLAQVAIGCPNLVVVELQSCFNITDAALESLSKGCRGLKSLNLGSCMGITDQGVSAIFSNCPNICTLIVTGCRRLSGAGFRGCSSSFRYLEAESCMLSPDGLLVTLRSLKASAF</sequence>
<gene>
    <name evidence="2" type="ORF">ZEAMMB73_Zm00001d007294</name>
</gene>
<dbReference type="PANTHER" id="PTHR13318:SF178">
    <property type="entry name" value="OS02G0200900 PROTEIN"/>
    <property type="match status" value="1"/>
</dbReference>
<dbReference type="InterPro" id="IPR057207">
    <property type="entry name" value="FBXL15_LRR"/>
</dbReference>
<dbReference type="InterPro" id="IPR032675">
    <property type="entry name" value="LRR_dom_sf"/>
</dbReference>
<proteinExistence type="predicted"/>
<feature type="domain" description="F-box/LRR-repeat protein 15-like leucin rich repeat" evidence="1">
    <location>
        <begin position="86"/>
        <end position="204"/>
    </location>
</feature>
<dbReference type="PANTHER" id="PTHR13318">
    <property type="entry name" value="PARTNER OF PAIRED, ISOFORM B-RELATED"/>
    <property type="match status" value="1"/>
</dbReference>
<evidence type="ECO:0000313" key="2">
    <source>
        <dbReference type="EMBL" id="ONM26467.1"/>
    </source>
</evidence>
<accession>A0A1D6F596</accession>
<dbReference type="ExpressionAtlas" id="A0A1D6F596">
    <property type="expression patterns" value="baseline and differential"/>
</dbReference>
<dbReference type="SUPFAM" id="SSF52047">
    <property type="entry name" value="RNI-like"/>
    <property type="match status" value="1"/>
</dbReference>
<dbReference type="Gene3D" id="3.80.10.10">
    <property type="entry name" value="Ribonuclease Inhibitor"/>
    <property type="match status" value="1"/>
</dbReference>
<dbReference type="EMBL" id="CM007648">
    <property type="protein sequence ID" value="ONM26467.1"/>
    <property type="molecule type" value="Genomic_DNA"/>
</dbReference>
<protein>
    <submittedName>
        <fullName evidence="2">F-box/LRR-repeat protein 12</fullName>
    </submittedName>
</protein>
<dbReference type="AlphaFoldDB" id="A0A1D6F596"/>
<name>A0A1D6F596_MAIZE</name>
<dbReference type="CDD" id="cd22159">
    <property type="entry name" value="F-box_AtTIR1-like"/>
    <property type="match status" value="1"/>
</dbReference>
<dbReference type="PaxDb" id="4577-GRMZM2G048661_P01"/>
<dbReference type="Pfam" id="PF25372">
    <property type="entry name" value="DUF7885"/>
    <property type="match status" value="1"/>
</dbReference>
<dbReference type="eggNOG" id="KOG1947">
    <property type="taxonomic scope" value="Eukaryota"/>
</dbReference>
<dbReference type="Gene3D" id="1.20.1280.50">
    <property type="match status" value="1"/>
</dbReference>